<keyword evidence="3" id="KW-1185">Reference proteome</keyword>
<organism evidence="2 3">
    <name type="scientific">Saccharomonospora amisosensis</name>
    <dbReference type="NCBI Taxonomy" id="1128677"/>
    <lineage>
        <taxon>Bacteria</taxon>
        <taxon>Bacillati</taxon>
        <taxon>Actinomycetota</taxon>
        <taxon>Actinomycetes</taxon>
        <taxon>Pseudonocardiales</taxon>
        <taxon>Pseudonocardiaceae</taxon>
        <taxon>Saccharomonospora</taxon>
    </lineage>
</organism>
<keyword evidence="1" id="KW-0472">Membrane</keyword>
<comment type="caution">
    <text evidence="2">The sequence shown here is derived from an EMBL/GenBank/DDBJ whole genome shotgun (WGS) entry which is preliminary data.</text>
</comment>
<evidence type="ECO:0000256" key="1">
    <source>
        <dbReference type="SAM" id="Phobius"/>
    </source>
</evidence>
<dbReference type="RefSeq" id="WP_167165946.1">
    <property type="nucleotide sequence ID" value="NZ_JAAOYM010000001.1"/>
</dbReference>
<feature type="transmembrane region" description="Helical" evidence="1">
    <location>
        <begin position="75"/>
        <end position="98"/>
    </location>
</feature>
<dbReference type="Proteomes" id="UP000545493">
    <property type="component" value="Unassembled WGS sequence"/>
</dbReference>
<keyword evidence="1" id="KW-1133">Transmembrane helix</keyword>
<feature type="transmembrane region" description="Helical" evidence="1">
    <location>
        <begin position="21"/>
        <end position="41"/>
    </location>
</feature>
<gene>
    <name evidence="2" type="ORF">FHU38_000418</name>
</gene>
<name>A0A7X5ZNW7_9PSEU</name>
<dbReference type="AlphaFoldDB" id="A0A7X5ZNW7"/>
<proteinExistence type="predicted"/>
<evidence type="ECO:0000313" key="3">
    <source>
        <dbReference type="Proteomes" id="UP000545493"/>
    </source>
</evidence>
<dbReference type="EMBL" id="JAAOYM010000001">
    <property type="protein sequence ID" value="NIJ10074.1"/>
    <property type="molecule type" value="Genomic_DNA"/>
</dbReference>
<protein>
    <submittedName>
        <fullName evidence="2">Uncharacterized protein</fullName>
    </submittedName>
</protein>
<keyword evidence="1" id="KW-0812">Transmembrane</keyword>
<evidence type="ECO:0000313" key="2">
    <source>
        <dbReference type="EMBL" id="NIJ10074.1"/>
    </source>
</evidence>
<accession>A0A7X5ZNW7</accession>
<sequence>MNSRPVRRSGIGSARASVLLLIVWSIASLTAVLLAGLISFAEVADSCEGPAELSFRAAISIRCQGGPEIPMNGSAAVVLFAGFGLAVTILLAIFYGAARRRSESGNPG</sequence>
<reference evidence="2 3" key="1">
    <citation type="submission" date="2020-03" db="EMBL/GenBank/DDBJ databases">
        <title>Sequencing the genomes of 1000 actinobacteria strains.</title>
        <authorList>
            <person name="Klenk H.-P."/>
        </authorList>
    </citation>
    <scope>NUCLEOTIDE SEQUENCE [LARGE SCALE GENOMIC DNA]</scope>
    <source>
        <strain evidence="2 3">DSM 45685</strain>
    </source>
</reference>